<keyword evidence="1" id="KW-1133">Transmembrane helix</keyword>
<name>A0A1S8NCD3_CLOSA</name>
<evidence type="ECO:0000313" key="3">
    <source>
        <dbReference type="Proteomes" id="UP000191154"/>
    </source>
</evidence>
<reference evidence="2 3" key="1">
    <citation type="submission" date="2016-05" db="EMBL/GenBank/DDBJ databases">
        <title>Microbial solvent formation.</title>
        <authorList>
            <person name="Poehlein A."/>
            <person name="Montoya Solano J.D."/>
            <person name="Flitsch S."/>
            <person name="Krabben P."/>
            <person name="Duerre P."/>
            <person name="Daniel R."/>
        </authorList>
    </citation>
    <scope>NUCLEOTIDE SEQUENCE [LARGE SCALE GENOMIC DNA]</scope>
    <source>
        <strain evidence="2 3">L1-8</strain>
    </source>
</reference>
<gene>
    <name evidence="2" type="ORF">CLOSAC_20170</name>
</gene>
<keyword evidence="1" id="KW-0812">Transmembrane</keyword>
<dbReference type="Proteomes" id="UP000191154">
    <property type="component" value="Unassembled WGS sequence"/>
</dbReference>
<dbReference type="AlphaFoldDB" id="A0A1S8NCD3"/>
<accession>A0A1S8NCD3</accession>
<organism evidence="2 3">
    <name type="scientific">Clostridium saccharobutylicum</name>
    <dbReference type="NCBI Taxonomy" id="169679"/>
    <lineage>
        <taxon>Bacteria</taxon>
        <taxon>Bacillati</taxon>
        <taxon>Bacillota</taxon>
        <taxon>Clostridia</taxon>
        <taxon>Eubacteriales</taxon>
        <taxon>Clostridiaceae</taxon>
        <taxon>Clostridium</taxon>
    </lineage>
</organism>
<protein>
    <submittedName>
        <fullName evidence="2">Uncharacterized protein</fullName>
    </submittedName>
</protein>
<feature type="transmembrane region" description="Helical" evidence="1">
    <location>
        <begin position="6"/>
        <end position="26"/>
    </location>
</feature>
<evidence type="ECO:0000256" key="1">
    <source>
        <dbReference type="SAM" id="Phobius"/>
    </source>
</evidence>
<keyword evidence="1" id="KW-0472">Membrane</keyword>
<proteinExistence type="predicted"/>
<sequence>MEFNYSIPFVVLTISISTFYIVKFWYDRKKK</sequence>
<evidence type="ECO:0000313" key="2">
    <source>
        <dbReference type="EMBL" id="OOM13931.1"/>
    </source>
</evidence>
<comment type="caution">
    <text evidence="2">The sequence shown here is derived from an EMBL/GenBank/DDBJ whole genome shotgun (WGS) entry which is preliminary data.</text>
</comment>
<dbReference type="EMBL" id="LZYZ01000003">
    <property type="protein sequence ID" value="OOM13931.1"/>
    <property type="molecule type" value="Genomic_DNA"/>
</dbReference>